<gene>
    <name evidence="1" type="ORF">RM544_13360</name>
</gene>
<proteinExistence type="predicted"/>
<comment type="caution">
    <text evidence="1">The sequence shown here is derived from an EMBL/GenBank/DDBJ whole genome shotgun (WGS) entry which is preliminary data.</text>
</comment>
<keyword evidence="2" id="KW-1185">Reference proteome</keyword>
<dbReference type="Proteomes" id="UP001249020">
    <property type="component" value="Unassembled WGS sequence"/>
</dbReference>
<protein>
    <submittedName>
        <fullName evidence="1">DUF2237 domain-containing protein</fullName>
    </submittedName>
</protein>
<dbReference type="RefSeq" id="WP_311362299.1">
    <property type="nucleotide sequence ID" value="NZ_JAVRIE010000005.1"/>
</dbReference>
<dbReference type="AlphaFoldDB" id="A0AAW8R2H6"/>
<dbReference type="PANTHER" id="PTHR37466:SF1">
    <property type="entry name" value="SLR1628 PROTEIN"/>
    <property type="match status" value="1"/>
</dbReference>
<sequence length="122" mass="13591">MANQKNVLGGTLKLCCGNTGYTREGFCYVPEGDVGNHSVCAIVSEAFLNYSLSRGNDLITPNPLYQFQGLKPGDRWCLCAMRWREALYMDVAPKIDLEATNESALNIIPLDVLEKYSHKQSE</sequence>
<dbReference type="EMBL" id="JAVRIE010000005">
    <property type="protein sequence ID" value="MDT0583531.1"/>
    <property type="molecule type" value="Genomic_DNA"/>
</dbReference>
<dbReference type="PANTHER" id="PTHR37466">
    <property type="entry name" value="SLR1628 PROTEIN"/>
    <property type="match status" value="1"/>
</dbReference>
<name>A0AAW8R2H6_9ALTE</name>
<dbReference type="Gene3D" id="3.30.56.110">
    <property type="entry name" value="Protein of unknown function DUF2237"/>
    <property type="match status" value="1"/>
</dbReference>
<dbReference type="InterPro" id="IPR018714">
    <property type="entry name" value="DUF2237"/>
</dbReference>
<evidence type="ECO:0000313" key="2">
    <source>
        <dbReference type="Proteomes" id="UP001249020"/>
    </source>
</evidence>
<evidence type="ECO:0000313" key="1">
    <source>
        <dbReference type="EMBL" id="MDT0583531.1"/>
    </source>
</evidence>
<organism evidence="1 2">
    <name type="scientific">Brumicola blandensis</name>
    <dbReference type="NCBI Taxonomy" id="3075611"/>
    <lineage>
        <taxon>Bacteria</taxon>
        <taxon>Pseudomonadati</taxon>
        <taxon>Pseudomonadota</taxon>
        <taxon>Gammaproteobacteria</taxon>
        <taxon>Alteromonadales</taxon>
        <taxon>Alteromonadaceae</taxon>
        <taxon>Brumicola</taxon>
    </lineage>
</organism>
<reference evidence="1 2" key="1">
    <citation type="submission" date="2023-09" db="EMBL/GenBank/DDBJ databases">
        <authorList>
            <person name="Rey-Velasco X."/>
        </authorList>
    </citation>
    <scope>NUCLEOTIDE SEQUENCE [LARGE SCALE GENOMIC DNA]</scope>
    <source>
        <strain evidence="1 2">W409</strain>
    </source>
</reference>
<accession>A0AAW8R2H6</accession>
<dbReference type="Pfam" id="PF09996">
    <property type="entry name" value="DUF2237"/>
    <property type="match status" value="1"/>
</dbReference>